<sequence>DAMRRQTDQLLMPSRFKFTRDETLETQVSTQPIN</sequence>
<dbReference type="Proteomes" id="UP000249135">
    <property type="component" value="Unassembled WGS sequence"/>
</dbReference>
<feature type="non-terminal residue" evidence="1">
    <location>
        <position position="1"/>
    </location>
</feature>
<accession>A0A2W5QSI1</accession>
<organism evidence="1 2">
    <name type="scientific">Variovorax paradoxus</name>
    <dbReference type="NCBI Taxonomy" id="34073"/>
    <lineage>
        <taxon>Bacteria</taxon>
        <taxon>Pseudomonadati</taxon>
        <taxon>Pseudomonadota</taxon>
        <taxon>Betaproteobacteria</taxon>
        <taxon>Burkholderiales</taxon>
        <taxon>Comamonadaceae</taxon>
        <taxon>Variovorax</taxon>
    </lineage>
</organism>
<evidence type="ECO:0000313" key="2">
    <source>
        <dbReference type="Proteomes" id="UP000249135"/>
    </source>
</evidence>
<reference evidence="1 2" key="1">
    <citation type="submission" date="2017-08" db="EMBL/GenBank/DDBJ databases">
        <title>Infants hospitalized years apart are colonized by the same room-sourced microbial strains.</title>
        <authorList>
            <person name="Brooks B."/>
            <person name="Olm M.R."/>
            <person name="Firek B.A."/>
            <person name="Baker R."/>
            <person name="Thomas B.C."/>
            <person name="Morowitz M.J."/>
            <person name="Banfield J.F."/>
        </authorList>
    </citation>
    <scope>NUCLEOTIDE SEQUENCE [LARGE SCALE GENOMIC DNA]</scope>
    <source>
        <strain evidence="1">S2_005_003_R2_41</strain>
    </source>
</reference>
<evidence type="ECO:0000313" key="1">
    <source>
        <dbReference type="EMBL" id="PZQ60977.1"/>
    </source>
</evidence>
<dbReference type="AlphaFoldDB" id="A0A2W5QSI1"/>
<dbReference type="EMBL" id="QFPP01000682">
    <property type="protein sequence ID" value="PZQ60977.1"/>
    <property type="molecule type" value="Genomic_DNA"/>
</dbReference>
<name>A0A2W5QSI1_VARPD</name>
<gene>
    <name evidence="1" type="ORF">DI563_29275</name>
</gene>
<proteinExistence type="predicted"/>
<comment type="caution">
    <text evidence="1">The sequence shown here is derived from an EMBL/GenBank/DDBJ whole genome shotgun (WGS) entry which is preliminary data.</text>
</comment>
<protein>
    <submittedName>
        <fullName evidence="1">Energy transducer TonB</fullName>
    </submittedName>
</protein>